<gene>
    <name evidence="1" type="ORF">BDD16_003799</name>
</gene>
<keyword evidence="2" id="KW-1185">Reference proteome</keyword>
<proteinExistence type="predicted"/>
<name>A0A7Y9U766_9BURK</name>
<organism evidence="1 2">
    <name type="scientific">Sphaerotilus montanus</name>
    <dbReference type="NCBI Taxonomy" id="522889"/>
    <lineage>
        <taxon>Bacteria</taxon>
        <taxon>Pseudomonadati</taxon>
        <taxon>Pseudomonadota</taxon>
        <taxon>Betaproteobacteria</taxon>
        <taxon>Burkholderiales</taxon>
        <taxon>Sphaerotilaceae</taxon>
        <taxon>Sphaerotilus</taxon>
    </lineage>
</organism>
<protein>
    <submittedName>
        <fullName evidence="1">Uncharacterized protein</fullName>
    </submittedName>
</protein>
<dbReference type="AlphaFoldDB" id="A0A7Y9U766"/>
<dbReference type="RefSeq" id="WP_179635409.1">
    <property type="nucleotide sequence ID" value="NZ_CAXYYM010000100.1"/>
</dbReference>
<evidence type="ECO:0000313" key="1">
    <source>
        <dbReference type="EMBL" id="NYG34813.1"/>
    </source>
</evidence>
<dbReference type="EMBL" id="JACCFH010000001">
    <property type="protein sequence ID" value="NYG34813.1"/>
    <property type="molecule type" value="Genomic_DNA"/>
</dbReference>
<reference evidence="1 2" key="1">
    <citation type="submission" date="2020-07" db="EMBL/GenBank/DDBJ databases">
        <title>Genomic Encyclopedia of Archaeal and Bacterial Type Strains, Phase II (KMG-II): from individual species to whole genera.</title>
        <authorList>
            <person name="Goeker M."/>
        </authorList>
    </citation>
    <scope>NUCLEOTIDE SEQUENCE [LARGE SCALE GENOMIC DNA]</scope>
    <source>
        <strain evidence="1 2">DSM 21226</strain>
    </source>
</reference>
<sequence length="196" mass="21278">MRPILHHQLAQTDALLVDLGRQLARYNAGDSDTEAAVSTLLAAAAALYERQGRHDLQARFLAMGAELVTARRGTDPRTLEPMRPRRDGVRRTVFRVLTAAEAQIGADYRQTLSKLESLREQLAALLATGLERGLLQPLIGNGPPDQATLQAIWAALTRDTGTGGAALRINLQFAVYDVLLLIDDLLAPLLRPATPS</sequence>
<evidence type="ECO:0000313" key="2">
    <source>
        <dbReference type="Proteomes" id="UP000518288"/>
    </source>
</evidence>
<comment type="caution">
    <text evidence="1">The sequence shown here is derived from an EMBL/GenBank/DDBJ whole genome shotgun (WGS) entry which is preliminary data.</text>
</comment>
<accession>A0A7Y9U766</accession>
<dbReference type="Proteomes" id="UP000518288">
    <property type="component" value="Unassembled WGS sequence"/>
</dbReference>